<comment type="caution">
    <text evidence="10">The sequence shown here is derived from an EMBL/GenBank/DDBJ whole genome shotgun (WGS) entry which is preliminary data.</text>
</comment>
<dbReference type="Gene3D" id="1.10.10.60">
    <property type="entry name" value="Homeodomain-like"/>
    <property type="match status" value="2"/>
</dbReference>
<dbReference type="GO" id="GO:0043022">
    <property type="term" value="F:ribosome binding"/>
    <property type="evidence" value="ECO:0007669"/>
    <property type="project" value="InterPro"/>
</dbReference>
<comment type="subcellular location">
    <subcellularLocation>
        <location evidence="2">Cytoplasm</location>
    </subcellularLocation>
    <subcellularLocation>
        <location evidence="1">Nucleus</location>
    </subcellularLocation>
</comment>
<dbReference type="FunFam" id="1.10.10.60:FF:000180">
    <property type="entry name" value="DnaJ (Hsp40) homolog, subfamily C, member 2"/>
    <property type="match status" value="1"/>
</dbReference>
<dbReference type="SMART" id="SM00271">
    <property type="entry name" value="DnaJ"/>
    <property type="match status" value="1"/>
</dbReference>
<dbReference type="InterPro" id="IPR001623">
    <property type="entry name" value="DnaJ_domain"/>
</dbReference>
<dbReference type="Gene3D" id="1.10.8.840">
    <property type="entry name" value="Ribosome-associated complex head domain"/>
    <property type="match status" value="1"/>
</dbReference>
<evidence type="ECO:0000313" key="10">
    <source>
        <dbReference type="EMBL" id="CAL4078237.1"/>
    </source>
</evidence>
<feature type="domain" description="J" evidence="8">
    <location>
        <begin position="87"/>
        <end position="159"/>
    </location>
</feature>
<dbReference type="AlphaFoldDB" id="A0AAV2QBR5"/>
<dbReference type="InterPro" id="IPR001005">
    <property type="entry name" value="SANT/Myb"/>
</dbReference>
<keyword evidence="11" id="KW-1185">Reference proteome</keyword>
<evidence type="ECO:0000256" key="6">
    <source>
        <dbReference type="ARBA" id="ARBA00023242"/>
    </source>
</evidence>
<keyword evidence="5" id="KW-0143">Chaperone</keyword>
<dbReference type="SMART" id="SM00717">
    <property type="entry name" value="SANT"/>
    <property type="match status" value="2"/>
</dbReference>
<evidence type="ECO:0000256" key="2">
    <source>
        <dbReference type="ARBA" id="ARBA00004496"/>
    </source>
</evidence>
<dbReference type="InterPro" id="IPR054076">
    <property type="entry name" value="ZUO1-like_ZHD"/>
</dbReference>
<dbReference type="GO" id="GO:0005634">
    <property type="term" value="C:nucleus"/>
    <property type="evidence" value="ECO:0007669"/>
    <property type="project" value="UniProtKB-SubCell"/>
</dbReference>
<dbReference type="GO" id="GO:0006450">
    <property type="term" value="P:regulation of translational fidelity"/>
    <property type="evidence" value="ECO:0007669"/>
    <property type="project" value="InterPro"/>
</dbReference>
<dbReference type="Pfam" id="PF00249">
    <property type="entry name" value="Myb_DNA-binding"/>
    <property type="match status" value="1"/>
</dbReference>
<organism evidence="10 11">
    <name type="scientific">Meganyctiphanes norvegica</name>
    <name type="common">Northern krill</name>
    <name type="synonym">Thysanopoda norvegica</name>
    <dbReference type="NCBI Taxonomy" id="48144"/>
    <lineage>
        <taxon>Eukaryota</taxon>
        <taxon>Metazoa</taxon>
        <taxon>Ecdysozoa</taxon>
        <taxon>Arthropoda</taxon>
        <taxon>Crustacea</taxon>
        <taxon>Multicrustacea</taxon>
        <taxon>Malacostraca</taxon>
        <taxon>Eumalacostraca</taxon>
        <taxon>Eucarida</taxon>
        <taxon>Euphausiacea</taxon>
        <taxon>Euphausiidae</taxon>
        <taxon>Meganyctiphanes</taxon>
    </lineage>
</organism>
<evidence type="ECO:0000259" key="8">
    <source>
        <dbReference type="PROSITE" id="PS50076"/>
    </source>
</evidence>
<dbReference type="Gene3D" id="1.10.287.110">
    <property type="entry name" value="DnaJ domain"/>
    <property type="match status" value="1"/>
</dbReference>
<dbReference type="PANTHER" id="PTHR43999">
    <property type="entry name" value="DNAJ HOMOLOG SUBFAMILY C MEMBER 2"/>
    <property type="match status" value="1"/>
</dbReference>
<name>A0AAV2QBR5_MEGNR</name>
<keyword evidence="6" id="KW-0539">Nucleus</keyword>
<dbReference type="GO" id="GO:0051083">
    <property type="term" value="P:'de novo' cotranslational protein folding"/>
    <property type="evidence" value="ECO:0007669"/>
    <property type="project" value="InterPro"/>
</dbReference>
<dbReference type="CDD" id="cd06257">
    <property type="entry name" value="DnaJ"/>
    <property type="match status" value="1"/>
</dbReference>
<evidence type="ECO:0000259" key="9">
    <source>
        <dbReference type="PROSITE" id="PS50090"/>
    </source>
</evidence>
<accession>A0AAV2QBR5</accession>
<dbReference type="SUPFAM" id="SSF46565">
    <property type="entry name" value="Chaperone J-domain"/>
    <property type="match status" value="1"/>
</dbReference>
<dbReference type="SUPFAM" id="SSF46689">
    <property type="entry name" value="Homeodomain-like"/>
    <property type="match status" value="1"/>
</dbReference>
<dbReference type="EMBL" id="CAXKWB010005397">
    <property type="protein sequence ID" value="CAL4078237.1"/>
    <property type="molecule type" value="Genomic_DNA"/>
</dbReference>
<evidence type="ECO:0000256" key="1">
    <source>
        <dbReference type="ARBA" id="ARBA00004123"/>
    </source>
</evidence>
<proteinExistence type="predicted"/>
<reference evidence="10 11" key="1">
    <citation type="submission" date="2024-05" db="EMBL/GenBank/DDBJ databases">
        <authorList>
            <person name="Wallberg A."/>
        </authorList>
    </citation>
    <scope>NUCLEOTIDE SEQUENCE [LARGE SCALE GENOMIC DNA]</scope>
</reference>
<dbReference type="PANTHER" id="PTHR43999:SF1">
    <property type="entry name" value="DNAJ HOMOLOG SUBFAMILY C MEMBER 2"/>
    <property type="match status" value="1"/>
</dbReference>
<evidence type="ECO:0000313" key="11">
    <source>
        <dbReference type="Proteomes" id="UP001497623"/>
    </source>
</evidence>
<dbReference type="CDD" id="cd00167">
    <property type="entry name" value="SANT"/>
    <property type="match status" value="1"/>
</dbReference>
<dbReference type="Pfam" id="PF00226">
    <property type="entry name" value="DnaJ"/>
    <property type="match status" value="1"/>
</dbReference>
<evidence type="ECO:0000256" key="7">
    <source>
        <dbReference type="SAM" id="MobiDB-lite"/>
    </source>
</evidence>
<evidence type="ECO:0008006" key="12">
    <source>
        <dbReference type="Google" id="ProtNLM"/>
    </source>
</evidence>
<dbReference type="PROSITE" id="PS50090">
    <property type="entry name" value="MYB_LIKE"/>
    <property type="match status" value="1"/>
</dbReference>
<evidence type="ECO:0000256" key="4">
    <source>
        <dbReference type="ARBA" id="ARBA00022737"/>
    </source>
</evidence>
<dbReference type="Pfam" id="PF23082">
    <property type="entry name" value="Myb_DNA-binding_2"/>
    <property type="match status" value="1"/>
</dbReference>
<dbReference type="InterPro" id="IPR009057">
    <property type="entry name" value="Homeodomain-like_sf"/>
</dbReference>
<dbReference type="Pfam" id="PF16717">
    <property type="entry name" value="RAC_head"/>
    <property type="match status" value="1"/>
</dbReference>
<dbReference type="InterPro" id="IPR036869">
    <property type="entry name" value="J_dom_sf"/>
</dbReference>
<feature type="region of interest" description="Disordered" evidence="7">
    <location>
        <begin position="304"/>
        <end position="333"/>
    </location>
</feature>
<gene>
    <name evidence="10" type="ORF">MNOR_LOCUS10597</name>
</gene>
<evidence type="ECO:0000256" key="3">
    <source>
        <dbReference type="ARBA" id="ARBA00022490"/>
    </source>
</evidence>
<sequence>MTADMEIEETNVDVIIKRRLTPLIQIEVEPIGHWFHAYEARRLRGHHLSEAGESEEESEEEEELVVEIEDDIKFLRSLDPAEWKDQDHYQVLGLKKYRFKASDEDIKRAYRHMVLKHHPDKRSGAGEEILADDDYFTNITKAYETLGVPNKRRAYDSVDPLFDDDVPSVKEKNKERFFEVFGPIFEQNARWSTRRHIPLLGKSDDTKQKVNRFYDFWYDFDSWREFSYLDEEEKEKGQDREERRWIEKQNKVERARRRKEEMARIRKLVDNAVSCDPRIARFKEEERDKKIAAKKAKAEAIQHKKEEEERVKREAEEVERKKREAEEAEQKAKQEIEKKEREVTKKAFKKERKNLRGHCKTNSYYTQDQDERVELMTDVEYLCEMLELTKIEELNQNLLQAGEDVQKGHTILMEKIKDVKSRLAKEKDEIVKSAARGGTGKEEGGKSRAWREDDLALLIKAVNLFPAGTVQRWEVLAEYINQHTTSGTQVKAKEVLFKAKELQHSDIQMREAANKNAFKTMQEQAQSKVMKKDNNEATERYDTPAEALGINNSQWSNDEQSLLEQSLKTYPASQKDRWDRIADCVPNRSKKDCMRRYKELVDMVKAKKAAHAAAAAAAKK</sequence>
<dbReference type="PROSITE" id="PS50076">
    <property type="entry name" value="DNAJ_2"/>
    <property type="match status" value="1"/>
</dbReference>
<protein>
    <recommendedName>
        <fullName evidence="12">DnaJ homolog subfamily C member 2</fullName>
    </recommendedName>
</protein>
<keyword evidence="4" id="KW-0677">Repeat</keyword>
<dbReference type="GO" id="GO:0005829">
    <property type="term" value="C:cytosol"/>
    <property type="evidence" value="ECO:0007669"/>
    <property type="project" value="TreeGrafter"/>
</dbReference>
<dbReference type="InterPro" id="IPR044634">
    <property type="entry name" value="Zuotin/DnaJC2"/>
</dbReference>
<dbReference type="InterPro" id="IPR032003">
    <property type="entry name" value="RAC_head"/>
</dbReference>
<dbReference type="PRINTS" id="PR00625">
    <property type="entry name" value="JDOMAIN"/>
</dbReference>
<dbReference type="InterPro" id="IPR042569">
    <property type="entry name" value="RAC_head_sf"/>
</dbReference>
<dbReference type="GO" id="GO:0030544">
    <property type="term" value="F:Hsp70 protein binding"/>
    <property type="evidence" value="ECO:0007669"/>
    <property type="project" value="InterPro"/>
</dbReference>
<keyword evidence="3" id="KW-0963">Cytoplasm</keyword>
<evidence type="ECO:0000256" key="5">
    <source>
        <dbReference type="ARBA" id="ARBA00023186"/>
    </source>
</evidence>
<dbReference type="Pfam" id="PF21884">
    <property type="entry name" value="ZUO1-like_ZHD"/>
    <property type="match status" value="1"/>
</dbReference>
<dbReference type="Proteomes" id="UP001497623">
    <property type="component" value="Unassembled WGS sequence"/>
</dbReference>
<feature type="domain" description="Myb-like" evidence="9">
    <location>
        <begin position="547"/>
        <end position="601"/>
    </location>
</feature>